<dbReference type="InterPro" id="IPR021062">
    <property type="entry name" value="ArAE_1_C"/>
</dbReference>
<dbReference type="Proteomes" id="UP000037392">
    <property type="component" value="Unassembled WGS sequence"/>
</dbReference>
<dbReference type="Pfam" id="PF06081">
    <property type="entry name" value="ArAE_1"/>
    <property type="match status" value="1"/>
</dbReference>
<dbReference type="PANTHER" id="PTHR40064">
    <property type="entry name" value="MEMBRANE PROTEIN-RELATED"/>
    <property type="match status" value="1"/>
</dbReference>
<evidence type="ECO:0000259" key="7">
    <source>
        <dbReference type="Pfam" id="PF11728"/>
    </source>
</evidence>
<keyword evidence="2" id="KW-1003">Cell membrane</keyword>
<dbReference type="GO" id="GO:0005886">
    <property type="term" value="C:plasma membrane"/>
    <property type="evidence" value="ECO:0007669"/>
    <property type="project" value="UniProtKB-SubCell"/>
</dbReference>
<comment type="caution">
    <text evidence="8">The sequence shown here is derived from an EMBL/GenBank/DDBJ whole genome shotgun (WGS) entry which is preliminary data.</text>
</comment>
<gene>
    <name evidence="8" type="ORF">HMPREF9470_02662</name>
</gene>
<feature type="transmembrane region" description="Helical" evidence="6">
    <location>
        <begin position="20"/>
        <end position="41"/>
    </location>
</feature>
<dbReference type="RefSeq" id="WP_048930014.1">
    <property type="nucleotide sequence ID" value="NZ_KQ235878.1"/>
</dbReference>
<feature type="transmembrane region" description="Helical" evidence="6">
    <location>
        <begin position="127"/>
        <end position="144"/>
    </location>
</feature>
<evidence type="ECO:0000256" key="5">
    <source>
        <dbReference type="ARBA" id="ARBA00023136"/>
    </source>
</evidence>
<keyword evidence="5 6" id="KW-0472">Membrane</keyword>
<evidence type="ECO:0000256" key="2">
    <source>
        <dbReference type="ARBA" id="ARBA00022475"/>
    </source>
</evidence>
<comment type="subcellular location">
    <subcellularLocation>
        <location evidence="1">Cell membrane</location>
        <topology evidence="1">Multi-pass membrane protein</topology>
    </subcellularLocation>
</comment>
<dbReference type="Gene3D" id="1.20.120.940">
    <property type="entry name" value="Putative aromatic acid exporter, C-terminal domain"/>
    <property type="match status" value="1"/>
</dbReference>
<reference evidence="8 9" key="1">
    <citation type="submission" date="2011-04" db="EMBL/GenBank/DDBJ databases">
        <title>The Genome Sequence of Clostridium citroniae WAL-19142.</title>
        <authorList>
            <consortium name="The Broad Institute Genome Sequencing Platform"/>
            <person name="Earl A."/>
            <person name="Ward D."/>
            <person name="Feldgarden M."/>
            <person name="Gevers D."/>
            <person name="Warren Y.A."/>
            <person name="Tyrrell K.L."/>
            <person name="Citron D.M."/>
            <person name="Goldstein E.J."/>
            <person name="Daigneault M."/>
            <person name="Allen-Vercoe E."/>
            <person name="Young S.K."/>
            <person name="Zeng Q."/>
            <person name="Gargeya S."/>
            <person name="Fitzgerald M."/>
            <person name="Haas B."/>
            <person name="Abouelleil A."/>
            <person name="Alvarado L."/>
            <person name="Arachchi H.M."/>
            <person name="Berlin A."/>
            <person name="Brown A."/>
            <person name="Chapman S.B."/>
            <person name="Chen Z."/>
            <person name="Dunbar C."/>
            <person name="Freedman E."/>
            <person name="Gearin G."/>
            <person name="Gellesch M."/>
            <person name="Goldberg J."/>
            <person name="Griggs A."/>
            <person name="Gujja S."/>
            <person name="Heilman E.R."/>
            <person name="Heiman D."/>
            <person name="Howarth C."/>
            <person name="Larson L."/>
            <person name="Lui A."/>
            <person name="MacDonald P.J."/>
            <person name="Mehta T."/>
            <person name="Montmayeur A."/>
            <person name="Murphy C."/>
            <person name="Neiman D."/>
            <person name="Pearson M."/>
            <person name="Priest M."/>
            <person name="Roberts A."/>
            <person name="Saif S."/>
            <person name="Shea T."/>
            <person name="Shenoy N."/>
            <person name="Sisk P."/>
            <person name="Stolte C."/>
            <person name="Sykes S."/>
            <person name="White J."/>
            <person name="Yandava C."/>
            <person name="Wortman J."/>
            <person name="Nusbaum C."/>
            <person name="Birren B."/>
        </authorList>
    </citation>
    <scope>NUCLEOTIDE SEQUENCE [LARGE SCALE GENOMIC DNA]</scope>
    <source>
        <strain evidence="8 9">WAL-19142</strain>
    </source>
</reference>
<feature type="domain" description="Putative aromatic acid exporter C-terminal" evidence="7">
    <location>
        <begin position="151"/>
        <end position="317"/>
    </location>
</feature>
<feature type="transmembrane region" description="Helical" evidence="6">
    <location>
        <begin position="61"/>
        <end position="89"/>
    </location>
</feature>
<evidence type="ECO:0000313" key="8">
    <source>
        <dbReference type="EMBL" id="KMW19177.1"/>
    </source>
</evidence>
<keyword evidence="3 6" id="KW-0812">Transmembrane</keyword>
<sequence>MNQHFNVLKVVKIAGGSLLAMLIAEGLGLNYAASAGVITLLSIHDTKRETIRLMARRMSAFLLALALAPLCFGLCGYGPLAIGVFLLLFTPACTWLQIQDGISVSTVLMTHFLAEGAMGTANVVNEVLLLVIGTGVGVAMNLYIPGRRAAIRRRQQMIEEQFRFLLAGMADVLDGKSKRGEEGRRSYDTCVGSLEQMLRDGEQEAYRHMENSLLADTRYYLSYMGLRKNQLAVLRRIRSYLEWADSFPVQAERLAVLARDISRSFHEYNNALGLLEKTEWVKLEMRQQPLPATREEFEARAVLFQVLLELERFLVLKREFVQGLSREDISAFWEKA</sequence>
<dbReference type="AlphaFoldDB" id="A0A0J9C1W7"/>
<protein>
    <recommendedName>
        <fullName evidence="7">Putative aromatic acid exporter C-terminal domain-containing protein</fullName>
    </recommendedName>
</protein>
<name>A0A0J9C1W7_9FIRM</name>
<dbReference type="OrthoDB" id="357521at2"/>
<accession>A0A0J9C1W7</accession>
<organism evidence="8 9">
    <name type="scientific">[Clostridium] citroniae WAL-19142</name>
    <dbReference type="NCBI Taxonomy" id="742734"/>
    <lineage>
        <taxon>Bacteria</taxon>
        <taxon>Bacillati</taxon>
        <taxon>Bacillota</taxon>
        <taxon>Clostridia</taxon>
        <taxon>Lachnospirales</taxon>
        <taxon>Lachnospiraceae</taxon>
        <taxon>Enterocloster</taxon>
    </lineage>
</organism>
<evidence type="ECO:0000256" key="1">
    <source>
        <dbReference type="ARBA" id="ARBA00004651"/>
    </source>
</evidence>
<dbReference type="PANTHER" id="PTHR40064:SF1">
    <property type="entry name" value="MEMBRANE PROTEIN"/>
    <property type="match status" value="1"/>
</dbReference>
<dbReference type="EMBL" id="ADLK01000021">
    <property type="protein sequence ID" value="KMW19177.1"/>
    <property type="molecule type" value="Genomic_DNA"/>
</dbReference>
<dbReference type="InterPro" id="IPR010343">
    <property type="entry name" value="ArAE_1"/>
</dbReference>
<evidence type="ECO:0000256" key="4">
    <source>
        <dbReference type="ARBA" id="ARBA00022989"/>
    </source>
</evidence>
<dbReference type="PATRIC" id="fig|742734.4.peg.2857"/>
<dbReference type="InterPro" id="IPR038323">
    <property type="entry name" value="ArAE_1_C_sf"/>
</dbReference>
<dbReference type="GeneID" id="93165316"/>
<evidence type="ECO:0000313" key="9">
    <source>
        <dbReference type="Proteomes" id="UP000037392"/>
    </source>
</evidence>
<dbReference type="Pfam" id="PF11728">
    <property type="entry name" value="ArAE_1_C"/>
    <property type="match status" value="1"/>
</dbReference>
<dbReference type="InterPro" id="IPR052984">
    <property type="entry name" value="UPF0421"/>
</dbReference>
<evidence type="ECO:0000256" key="6">
    <source>
        <dbReference type="SAM" id="Phobius"/>
    </source>
</evidence>
<evidence type="ECO:0000256" key="3">
    <source>
        <dbReference type="ARBA" id="ARBA00022692"/>
    </source>
</evidence>
<keyword evidence="4 6" id="KW-1133">Transmembrane helix</keyword>
<proteinExistence type="predicted"/>